<dbReference type="SUPFAM" id="SSF52540">
    <property type="entry name" value="P-loop containing nucleoside triphosphate hydrolases"/>
    <property type="match status" value="1"/>
</dbReference>
<dbReference type="Pfam" id="PF13555">
    <property type="entry name" value="AAA_29"/>
    <property type="match status" value="1"/>
</dbReference>
<gene>
    <name evidence="6" type="ORF">H8700_05560</name>
</gene>
<evidence type="ECO:0000256" key="4">
    <source>
        <dbReference type="SAM" id="Coils"/>
    </source>
</evidence>
<evidence type="ECO:0000256" key="2">
    <source>
        <dbReference type="ARBA" id="ARBA00011322"/>
    </source>
</evidence>
<dbReference type="PANTHER" id="PTHR32114">
    <property type="entry name" value="ABC TRANSPORTER ABCH.3"/>
    <property type="match status" value="1"/>
</dbReference>
<reference evidence="6 7" key="1">
    <citation type="submission" date="2020-08" db="EMBL/GenBank/DDBJ databases">
        <title>Genome public.</title>
        <authorList>
            <person name="Liu C."/>
            <person name="Sun Q."/>
        </authorList>
    </citation>
    <scope>NUCLEOTIDE SEQUENCE [LARGE SCALE GENOMIC DNA]</scope>
    <source>
        <strain evidence="6 7">BX3</strain>
    </source>
</reference>
<feature type="region of interest" description="Disordered" evidence="5">
    <location>
        <begin position="638"/>
        <end position="678"/>
    </location>
</feature>
<evidence type="ECO:0000313" key="7">
    <source>
        <dbReference type="Proteomes" id="UP000637513"/>
    </source>
</evidence>
<dbReference type="PANTHER" id="PTHR32114:SF2">
    <property type="entry name" value="ABC TRANSPORTER ABCH.3"/>
    <property type="match status" value="1"/>
</dbReference>
<dbReference type="Proteomes" id="UP000637513">
    <property type="component" value="Unassembled WGS sequence"/>
</dbReference>
<accession>A0ABR7MVC1</accession>
<dbReference type="InterPro" id="IPR027417">
    <property type="entry name" value="P-loop_NTPase"/>
</dbReference>
<feature type="compositionally biased region" description="Basic and acidic residues" evidence="5">
    <location>
        <begin position="638"/>
        <end position="650"/>
    </location>
</feature>
<comment type="similarity">
    <text evidence="1">Belongs to the SMC family. SbcC subfamily.</text>
</comment>
<comment type="caution">
    <text evidence="6">The sequence shown here is derived from an EMBL/GenBank/DDBJ whole genome shotgun (WGS) entry which is preliminary data.</text>
</comment>
<feature type="compositionally biased region" description="Basic and acidic residues" evidence="5">
    <location>
        <begin position="659"/>
        <end position="670"/>
    </location>
</feature>
<evidence type="ECO:0000256" key="5">
    <source>
        <dbReference type="SAM" id="MobiDB-lite"/>
    </source>
</evidence>
<feature type="coiled-coil region" evidence="4">
    <location>
        <begin position="264"/>
        <end position="318"/>
    </location>
</feature>
<proteinExistence type="inferred from homology"/>
<keyword evidence="4" id="KW-0175">Coiled coil</keyword>
<sequence length="1124" mass="132150">MKPVRLVMSAFGSYGGKEVIDFSKVTNGLFLISGDTGAGKSTIFDAIMFALYDTMSGKERKGNMMRSEYANDETETYVEYTFSYGIEGQEELYTIKRSPTYYRKARRKNKQGSYNTTRQGGKVSLILPDGKEYQGKAAQTNEKIRQIIGLTAEQFSKIAMIAQGEFQELIMDKTGKRKEIFQQIFSTEIYEKVEKKIWEEYKRTIGALKEHITKIKEAVSGVSFVEEMSAYKEKWEQISAFADTEPQRMEVFLEEYTKELKIYYSNAKKEADQTNQKLQETELIYKEICQVNEMLEQYEEVKKKLQELDSKKEQFGQKRDIVCQAQKAKKCQEKEDIFLRYQQEEWEEQKKKEQYCIERKKSRNLLAKSAEAYQQSEKEYESRQPVLMKEEQTVREQMDVLKSLLALQDKKEALQKEKEQKEIAYAQWTKKEETIKKEREEIKVWLKKHQSLEEERYQAKTIEEQLNIKWQQEKQYQKAYQEFLCAYQKAYESERKYQKALQYWKEQHDVYDRIFMTYFESQAAWLAKDLKDDMPCPVCGSTVHPHIAVLSKENVTKESLEQAEEKERQAKEQEDQCNKAYVAALQDCKNRISLLLEQIEIWDPDSAWLLAYQKAYQDMSVSDQDNLFVKEVHAYEKQKDKQSSKQRKEVFQQGQPERTVSKDQPDEALSKEQSSVTKEAREKEKTIFWHIIAVREQLTEQIRIQKEKSNALEQRVQKKEKLLLREAELEKEEQHSIEQEKAIRDRLHDTEVALQALLAQMHEKEQKITLVSVSQGEEKILTLQKEQRILDQQRKNAKAVWETEKKNFDTLQGKTEENDKRLAKLAKDKSQAKHLWEEVLQTEQFDTVTEYRTACQQIPQMEELQNEIRQYEMHLEKCCSTKEILEKNLAGKEQRSKEEAYEKMLHTKELQRQKQEVYEKWQKQYQVHDDIKKRLTTLLQGQEQYLKDRQVMQSLQDVANGKIHFQTYIQRQYFKQIIQAANRRLARMTSNRFLLKCREISNSGQGEVGLDLDVINPLTQKVRDAHTLSGGETFLASLSMALGMADIVQSTTGQTRLDTMFIDEGFGALSEEVRNTAVRVLLELAGDHRLIGVISHVTELKEQIPTKLLVTKGNHGSKVCWNQE</sequence>
<evidence type="ECO:0000256" key="3">
    <source>
        <dbReference type="ARBA" id="ARBA00013368"/>
    </source>
</evidence>
<name>A0ABR7MVC1_9FIRM</name>
<dbReference type="Gene3D" id="3.40.50.300">
    <property type="entry name" value="P-loop containing nucleotide triphosphate hydrolases"/>
    <property type="match status" value="2"/>
</dbReference>
<dbReference type="PROSITE" id="PS00675">
    <property type="entry name" value="SIGMA54_INTERACT_1"/>
    <property type="match status" value="1"/>
</dbReference>
<feature type="coiled-coil region" evidence="4">
    <location>
        <begin position="404"/>
        <end position="455"/>
    </location>
</feature>
<feature type="coiled-coil region" evidence="4">
    <location>
        <begin position="553"/>
        <end position="583"/>
    </location>
</feature>
<evidence type="ECO:0000313" key="6">
    <source>
        <dbReference type="EMBL" id="MBC8557168.1"/>
    </source>
</evidence>
<protein>
    <recommendedName>
        <fullName evidence="3">Nuclease SbcCD subunit C</fullName>
    </recommendedName>
</protein>
<organism evidence="6 7">
    <name type="scientific">Jutongia hominis</name>
    <dbReference type="NCBI Taxonomy" id="2763664"/>
    <lineage>
        <taxon>Bacteria</taxon>
        <taxon>Bacillati</taxon>
        <taxon>Bacillota</taxon>
        <taxon>Clostridia</taxon>
        <taxon>Lachnospirales</taxon>
        <taxon>Lachnospiraceae</taxon>
        <taxon>Jutongia</taxon>
    </lineage>
</organism>
<feature type="coiled-coil region" evidence="4">
    <location>
        <begin position="695"/>
        <end position="767"/>
    </location>
</feature>
<dbReference type="EMBL" id="JACRSW010000027">
    <property type="protein sequence ID" value="MBC8557168.1"/>
    <property type="molecule type" value="Genomic_DNA"/>
</dbReference>
<dbReference type="RefSeq" id="WP_249304148.1">
    <property type="nucleotide sequence ID" value="NZ_JACRSW010000027.1"/>
</dbReference>
<dbReference type="InterPro" id="IPR025662">
    <property type="entry name" value="Sigma_54_int_dom_ATP-bd_1"/>
</dbReference>
<evidence type="ECO:0000256" key="1">
    <source>
        <dbReference type="ARBA" id="ARBA00006930"/>
    </source>
</evidence>
<dbReference type="Pfam" id="PF13558">
    <property type="entry name" value="SbcC_Walker_B"/>
    <property type="match status" value="1"/>
</dbReference>
<comment type="subunit">
    <text evidence="2">Heterodimer of SbcC and SbcD.</text>
</comment>
<keyword evidence="7" id="KW-1185">Reference proteome</keyword>